<reference evidence="2 3" key="1">
    <citation type="submission" date="2016-08" db="EMBL/GenBank/DDBJ databases">
        <title>A Parts List for Fungal Cellulosomes Revealed by Comparative Genomics.</title>
        <authorList>
            <consortium name="DOE Joint Genome Institute"/>
            <person name="Haitjema C.H."/>
            <person name="Gilmore S.P."/>
            <person name="Henske J.K."/>
            <person name="Solomon K.V."/>
            <person name="De Groot R."/>
            <person name="Kuo A."/>
            <person name="Mondo S.J."/>
            <person name="Salamov A.A."/>
            <person name="Labutti K."/>
            <person name="Zhao Z."/>
            <person name="Chiniquy J."/>
            <person name="Barry K."/>
            <person name="Brewer H.M."/>
            <person name="Purvine S.O."/>
            <person name="Wright A.T."/>
            <person name="Boxma B."/>
            <person name="Van Alen T."/>
            <person name="Hackstein J.H."/>
            <person name="Baker S.E."/>
            <person name="Grigoriev I.V."/>
            <person name="O'Malley M.A."/>
        </authorList>
    </citation>
    <scope>NUCLEOTIDE SEQUENCE [LARGE SCALE GENOMIC DNA]</scope>
    <source>
        <strain evidence="2 3">S4</strain>
    </source>
</reference>
<feature type="chain" id="PRO_5012847323" evidence="1">
    <location>
        <begin position="23"/>
        <end position="185"/>
    </location>
</feature>
<evidence type="ECO:0000256" key="1">
    <source>
        <dbReference type="SAM" id="SignalP"/>
    </source>
</evidence>
<protein>
    <submittedName>
        <fullName evidence="2">Uncharacterized protein</fullName>
    </submittedName>
</protein>
<dbReference type="Proteomes" id="UP000193944">
    <property type="component" value="Unassembled WGS sequence"/>
</dbReference>
<comment type="caution">
    <text evidence="2">The sequence shown here is derived from an EMBL/GenBank/DDBJ whole genome shotgun (WGS) entry which is preliminary data.</text>
</comment>
<sequence>MKLFQFLCCLVMVCTLQWSSNQFYVKAASKDIYFPKNKSGYTYVDVDGDTEYLIVTRPQSDGDGGYLLNDYRLKNCRYNIDKNTINCEFKDIGDHQLTVNLKSKPYQDKEKSSCKLTEKTVFSKVVLSGRKPEDTLNELLSYEVVKNKIANLNINGRLFKFVTKDKCTFNAKISNISIVTKTKKN</sequence>
<name>A0A1Y1WX35_9FUNG</name>
<dbReference type="EMBL" id="MCFG01000222">
    <property type="protein sequence ID" value="ORX78111.1"/>
    <property type="molecule type" value="Genomic_DNA"/>
</dbReference>
<gene>
    <name evidence="2" type="ORF">BCR32DRAFT_270238</name>
</gene>
<feature type="signal peptide" evidence="1">
    <location>
        <begin position="1"/>
        <end position="22"/>
    </location>
</feature>
<evidence type="ECO:0000313" key="2">
    <source>
        <dbReference type="EMBL" id="ORX78111.1"/>
    </source>
</evidence>
<organism evidence="2 3">
    <name type="scientific">Anaeromyces robustus</name>
    <dbReference type="NCBI Taxonomy" id="1754192"/>
    <lineage>
        <taxon>Eukaryota</taxon>
        <taxon>Fungi</taxon>
        <taxon>Fungi incertae sedis</taxon>
        <taxon>Chytridiomycota</taxon>
        <taxon>Chytridiomycota incertae sedis</taxon>
        <taxon>Neocallimastigomycetes</taxon>
        <taxon>Neocallimastigales</taxon>
        <taxon>Neocallimastigaceae</taxon>
        <taxon>Anaeromyces</taxon>
    </lineage>
</organism>
<dbReference type="AlphaFoldDB" id="A0A1Y1WX35"/>
<accession>A0A1Y1WX35</accession>
<proteinExistence type="predicted"/>
<keyword evidence="3" id="KW-1185">Reference proteome</keyword>
<evidence type="ECO:0000313" key="3">
    <source>
        <dbReference type="Proteomes" id="UP000193944"/>
    </source>
</evidence>
<reference evidence="2 3" key="2">
    <citation type="submission" date="2016-08" db="EMBL/GenBank/DDBJ databases">
        <title>Pervasive Adenine N6-methylation of Active Genes in Fungi.</title>
        <authorList>
            <consortium name="DOE Joint Genome Institute"/>
            <person name="Mondo S.J."/>
            <person name="Dannebaum R.O."/>
            <person name="Kuo R.C."/>
            <person name="Labutti K."/>
            <person name="Haridas S."/>
            <person name="Kuo A."/>
            <person name="Salamov A."/>
            <person name="Ahrendt S.R."/>
            <person name="Lipzen A."/>
            <person name="Sullivan W."/>
            <person name="Andreopoulos W.B."/>
            <person name="Clum A."/>
            <person name="Lindquist E."/>
            <person name="Daum C."/>
            <person name="Ramamoorthy G.K."/>
            <person name="Gryganskyi A."/>
            <person name="Culley D."/>
            <person name="Magnuson J.K."/>
            <person name="James T.Y."/>
            <person name="O'Malley M.A."/>
            <person name="Stajich J.E."/>
            <person name="Spatafora J.W."/>
            <person name="Visel A."/>
            <person name="Grigoriev I.V."/>
        </authorList>
    </citation>
    <scope>NUCLEOTIDE SEQUENCE [LARGE SCALE GENOMIC DNA]</scope>
    <source>
        <strain evidence="2 3">S4</strain>
    </source>
</reference>
<keyword evidence="1" id="KW-0732">Signal</keyword>